<dbReference type="HOGENOM" id="CLU_677815_0_0_6"/>
<evidence type="ECO:0000256" key="3">
    <source>
        <dbReference type="SAM" id="Phobius"/>
    </source>
</evidence>
<proteinExistence type="predicted"/>
<evidence type="ECO:0000256" key="1">
    <source>
        <dbReference type="SAM" id="Coils"/>
    </source>
</evidence>
<reference evidence="4" key="1">
    <citation type="submission" date="2006-07" db="EMBL/GenBank/DDBJ databases">
        <title>Complete sequence of Thiomicrospira crunogena XCL-2.</title>
        <authorList>
            <consortium name="US DOE Joint Genome Institute"/>
            <person name="Copeland A."/>
            <person name="Lucas S."/>
            <person name="Lapidus A."/>
            <person name="Barry K."/>
            <person name="Detter J.C."/>
            <person name="Glavina del Rio T."/>
            <person name="Hammon N."/>
            <person name="Israni S."/>
            <person name="Dalin E."/>
            <person name="Tice H."/>
            <person name="Pitluck S."/>
            <person name="Chain P."/>
            <person name="Malfatti S."/>
            <person name="Shin M."/>
            <person name="Vergez L."/>
            <person name="Schmutz J."/>
            <person name="Larimer F."/>
            <person name="Land M."/>
            <person name="Hauser L."/>
            <person name="Kyrpides N."/>
            <person name="Lykidis A."/>
            <person name="Scott K.M."/>
            <person name="Sievert S."/>
            <person name="Kerfeld C."/>
            <person name="Freyermuth S."/>
            <person name="Dobrinski K."/>
            <person name="Boller A."/>
            <person name="Fitzpatrick K."/>
            <person name="Thoma P."/>
            <person name="Moore J."/>
            <person name="Richardson P."/>
        </authorList>
    </citation>
    <scope>NUCLEOTIDE SEQUENCE</scope>
    <source>
        <strain evidence="4">XCL-2</strain>
    </source>
</reference>
<feature type="transmembrane region" description="Helical" evidence="3">
    <location>
        <begin position="111"/>
        <end position="133"/>
    </location>
</feature>
<sequence length="406" mass="44328">MSDTADDLLDELSQLEDASSDMQKEVKTASDNTKKLEASGNADSLDSAALSLEAAKTAQLAAEQSQNAADAAIKLSHEQKAQIMELSDSNIAWRQSLRTATNELKSAKNAVTIMMTVAIVVSVISVSIMGWLLNSLNKKNEVLKGDVFDIINTENTLFNKNLNLKIDQLSSLIEALAGDIQRLSRSSSQQNLSMNEEKRVPMPATTSPKPEEPAAKPAEAAVSQESPAPAIETKTIQPDLTALKSEMKHLSNSREEQLKHIQGLLDQILKTQEKIQATTLHQASKKQVMPATATTVVSSGLTDEQVKKLNGIAWAVSTQRKLLKEIQATLNAQKTVKSAPNNTPKALDKIDASLKHLSTQVRELKTQQDHIQKKVQGLENVTQELASRPQPYSYRSEVPPVQTINE</sequence>
<evidence type="ECO:0000256" key="2">
    <source>
        <dbReference type="SAM" id="MobiDB-lite"/>
    </source>
</evidence>
<feature type="compositionally biased region" description="Basic and acidic residues" evidence="2">
    <location>
        <begin position="22"/>
        <end position="37"/>
    </location>
</feature>
<name>Q31HX4_HYDCU</name>
<evidence type="ECO:0000313" key="4">
    <source>
        <dbReference type="EMBL" id="ABB41249.1"/>
    </source>
</evidence>
<feature type="coiled-coil region" evidence="1">
    <location>
        <begin position="347"/>
        <end position="381"/>
    </location>
</feature>
<gene>
    <name evidence="4" type="ordered locus">Tcr_0653</name>
</gene>
<feature type="region of interest" description="Disordered" evidence="2">
    <location>
        <begin position="1"/>
        <end position="40"/>
    </location>
</feature>
<keyword evidence="1" id="KW-0175">Coiled coil</keyword>
<dbReference type="EMBL" id="CP000109">
    <property type="protein sequence ID" value="ABB41249.1"/>
    <property type="molecule type" value="Genomic_DNA"/>
</dbReference>
<organism evidence="4">
    <name type="scientific">Hydrogenovibrio crunogenus (strain DSM 25203 / XCL-2)</name>
    <name type="common">Thiomicrospira crunogena</name>
    <dbReference type="NCBI Taxonomy" id="317025"/>
    <lineage>
        <taxon>Bacteria</taxon>
        <taxon>Pseudomonadati</taxon>
        <taxon>Pseudomonadota</taxon>
        <taxon>Gammaproteobacteria</taxon>
        <taxon>Thiotrichales</taxon>
        <taxon>Piscirickettsiaceae</taxon>
        <taxon>Hydrogenovibrio</taxon>
    </lineage>
</organism>
<feature type="compositionally biased region" description="Acidic residues" evidence="2">
    <location>
        <begin position="1"/>
        <end position="14"/>
    </location>
</feature>
<keyword evidence="3" id="KW-0472">Membrane</keyword>
<feature type="region of interest" description="Disordered" evidence="2">
    <location>
        <begin position="383"/>
        <end position="406"/>
    </location>
</feature>
<keyword evidence="3" id="KW-1133">Transmembrane helix</keyword>
<accession>Q31HX4</accession>
<feature type="region of interest" description="Disordered" evidence="2">
    <location>
        <begin position="185"/>
        <end position="226"/>
    </location>
</feature>
<keyword evidence="3" id="KW-0812">Transmembrane</keyword>
<protein>
    <submittedName>
        <fullName evidence="4">Uncharacterized protein</fullName>
    </submittedName>
</protein>
<dbReference type="OrthoDB" id="5616008at2"/>
<dbReference type="KEGG" id="tcx:Tcr_0653"/>
<dbReference type="AlphaFoldDB" id="Q31HX4"/>
<dbReference type="STRING" id="317025.Tcr_0653"/>